<dbReference type="OMA" id="NIDIHHI"/>
<feature type="region of interest" description="Disordered" evidence="1">
    <location>
        <begin position="1"/>
        <end position="34"/>
    </location>
</feature>
<feature type="domain" description="Fungal-type protein kinase" evidence="2">
    <location>
        <begin position="446"/>
        <end position="674"/>
    </location>
</feature>
<evidence type="ECO:0000256" key="1">
    <source>
        <dbReference type="SAM" id="MobiDB-lite"/>
    </source>
</evidence>
<keyword evidence="4" id="KW-1185">Reference proteome</keyword>
<dbReference type="InterPro" id="IPR040976">
    <property type="entry name" value="Pkinase_fungal"/>
</dbReference>
<gene>
    <name evidence="3" type="ORF">AURDEDRAFT_187289</name>
</gene>
<protein>
    <recommendedName>
        <fullName evidence="2">Fungal-type protein kinase domain-containing protein</fullName>
    </recommendedName>
</protein>
<sequence length="855" mass="94081">MAPVLSKPYFNGTPMRTSSGSNQQPEGHARHQDSLKEQLELELRDAIFGITPVEGSATTAVEAVNWLLDAFYEPLDSKLSDRLPKLNSPDVTDLVKACLTKSEPSSYKHLAALFNRILKDLPKDVVKFRFYVYDKMMKERVDGSGSLKPDLLALSFLLTGDYRVFWRNVRVAVEVKASLSEGLKQAMTYARSMLAMEDKWFAPVLVVSHRSQKICGVFATRFGVFTTPALLLTQHDDFEAAAVLIARMCTAVGVRTNGLPAHLAGSDPSRAMGRDGNLSIALPASGGQAQWYKLSSIAHRISLLGRSTLVSVAEPIQPPSEDAAATPEAANAPASAIELLLEQEAAADEDRALRVPLPRRSDRLETSLSKTAAALRQVHRAADPLFGLTASTAQAAAAMLHPSSTSQPTQVSASDSIDGSPIRRWATYLRLAGGTASLDVPVGAKLIVKSSWQAFPRHDNEGQTLKKIKDLHGCPDSAGDMVVSHPLNRLAELILSGKFNVSSVINPIPEVDFDIGSILQMRVHTMVISKTPGVPLYSLVSQPTRFARALMDCMIGLFLAHKKGISHRDVTTGNLIGLEKARPQPNDVRANTLQALGPRFAREKLDGFLKDLHAFVNDFEHAIDWKDAYRERSFARSGTPEFMSVQQLLAFVEARIRAHSTIDDFESCVWVALYNVLLAYVDKHSEAEKEFFESFATDNYGQLLGQKFRMLQLRARDVEAKSALAETWALWERLFPVAYWAQNKLANLMAKYLATGAAGDKVSATSPHPTTHATSPSPSTDDASGPELFPGLPAESPLQRDDPENPFLTKPKDTDAQKKNVEKFHRELETLTETIFYRYMHALKKAMPFLPDVAQ</sequence>
<dbReference type="InParanoid" id="J0WVT5"/>
<feature type="compositionally biased region" description="Low complexity" evidence="1">
    <location>
        <begin position="763"/>
        <end position="780"/>
    </location>
</feature>
<dbReference type="Proteomes" id="UP000006514">
    <property type="component" value="Unassembled WGS sequence"/>
</dbReference>
<dbReference type="SUPFAM" id="SSF56112">
    <property type="entry name" value="Protein kinase-like (PK-like)"/>
    <property type="match status" value="1"/>
</dbReference>
<dbReference type="Pfam" id="PF17667">
    <property type="entry name" value="Pkinase_fungal"/>
    <property type="match status" value="1"/>
</dbReference>
<dbReference type="EMBL" id="JH687812">
    <property type="protein sequence ID" value="EJD39528.1"/>
    <property type="molecule type" value="Genomic_DNA"/>
</dbReference>
<evidence type="ECO:0000259" key="2">
    <source>
        <dbReference type="Pfam" id="PF17667"/>
    </source>
</evidence>
<feature type="compositionally biased region" description="Polar residues" evidence="1">
    <location>
        <begin position="14"/>
        <end position="25"/>
    </location>
</feature>
<proteinExistence type="predicted"/>
<reference evidence="4" key="1">
    <citation type="journal article" date="2012" name="Science">
        <title>The Paleozoic origin of enzymatic lignin decomposition reconstructed from 31 fungal genomes.</title>
        <authorList>
            <person name="Floudas D."/>
            <person name="Binder M."/>
            <person name="Riley R."/>
            <person name="Barry K."/>
            <person name="Blanchette R.A."/>
            <person name="Henrissat B."/>
            <person name="Martinez A.T."/>
            <person name="Otillar R."/>
            <person name="Spatafora J.W."/>
            <person name="Yadav J.S."/>
            <person name="Aerts A."/>
            <person name="Benoit I."/>
            <person name="Boyd A."/>
            <person name="Carlson A."/>
            <person name="Copeland A."/>
            <person name="Coutinho P.M."/>
            <person name="de Vries R.P."/>
            <person name="Ferreira P."/>
            <person name="Findley K."/>
            <person name="Foster B."/>
            <person name="Gaskell J."/>
            <person name="Glotzer D."/>
            <person name="Gorecki P."/>
            <person name="Heitman J."/>
            <person name="Hesse C."/>
            <person name="Hori C."/>
            <person name="Igarashi K."/>
            <person name="Jurgens J.A."/>
            <person name="Kallen N."/>
            <person name="Kersten P."/>
            <person name="Kohler A."/>
            <person name="Kuees U."/>
            <person name="Kumar T.K.A."/>
            <person name="Kuo A."/>
            <person name="LaButti K."/>
            <person name="Larrondo L.F."/>
            <person name="Lindquist E."/>
            <person name="Ling A."/>
            <person name="Lombard V."/>
            <person name="Lucas S."/>
            <person name="Lundell T."/>
            <person name="Martin R."/>
            <person name="McLaughlin D.J."/>
            <person name="Morgenstern I."/>
            <person name="Morin E."/>
            <person name="Murat C."/>
            <person name="Nagy L.G."/>
            <person name="Nolan M."/>
            <person name="Ohm R.A."/>
            <person name="Patyshakuliyeva A."/>
            <person name="Rokas A."/>
            <person name="Ruiz-Duenas F.J."/>
            <person name="Sabat G."/>
            <person name="Salamov A."/>
            <person name="Samejima M."/>
            <person name="Schmutz J."/>
            <person name="Slot J.C."/>
            <person name="St John F."/>
            <person name="Stenlid J."/>
            <person name="Sun H."/>
            <person name="Sun S."/>
            <person name="Syed K."/>
            <person name="Tsang A."/>
            <person name="Wiebenga A."/>
            <person name="Young D."/>
            <person name="Pisabarro A."/>
            <person name="Eastwood D.C."/>
            <person name="Martin F."/>
            <person name="Cullen D."/>
            <person name="Grigoriev I.V."/>
            <person name="Hibbett D.S."/>
        </authorList>
    </citation>
    <scope>NUCLEOTIDE SEQUENCE [LARGE SCALE GENOMIC DNA]</scope>
    <source>
        <strain evidence="4">TFB10046</strain>
    </source>
</reference>
<feature type="region of interest" description="Disordered" evidence="1">
    <location>
        <begin position="760"/>
        <end position="820"/>
    </location>
</feature>
<dbReference type="AlphaFoldDB" id="J0WVT5"/>
<evidence type="ECO:0000313" key="4">
    <source>
        <dbReference type="Proteomes" id="UP000006514"/>
    </source>
</evidence>
<feature type="compositionally biased region" description="Basic and acidic residues" evidence="1">
    <location>
        <begin position="810"/>
        <end position="820"/>
    </location>
</feature>
<name>J0WVT5_AURST</name>
<dbReference type="OrthoDB" id="5584477at2759"/>
<organism evidence="3 4">
    <name type="scientific">Auricularia subglabra (strain TFB-10046 / SS5)</name>
    <name type="common">White-rot fungus</name>
    <name type="synonym">Auricularia delicata (strain TFB10046)</name>
    <dbReference type="NCBI Taxonomy" id="717982"/>
    <lineage>
        <taxon>Eukaryota</taxon>
        <taxon>Fungi</taxon>
        <taxon>Dikarya</taxon>
        <taxon>Basidiomycota</taxon>
        <taxon>Agaricomycotina</taxon>
        <taxon>Agaricomycetes</taxon>
        <taxon>Auriculariales</taxon>
        <taxon>Auriculariaceae</taxon>
        <taxon>Auricularia</taxon>
    </lineage>
</organism>
<evidence type="ECO:0000313" key="3">
    <source>
        <dbReference type="EMBL" id="EJD39528.1"/>
    </source>
</evidence>
<dbReference type="KEGG" id="adl:AURDEDRAFT_187289"/>
<accession>J0WVT5</accession>
<dbReference type="InterPro" id="IPR011009">
    <property type="entry name" value="Kinase-like_dom_sf"/>
</dbReference>